<dbReference type="EMBL" id="JACGCM010000868">
    <property type="protein sequence ID" value="KAF6164976.1"/>
    <property type="molecule type" value="Genomic_DNA"/>
</dbReference>
<sequence>MKSSVGLASTTITSQNVNQSTDGNQADASEIETLTGLSGDLEKKLEDLQQFVLQPKSIIFEVLKMVSAAKAGQNSIINSIEFFTDGYKREQWRLTVHKMDRKWTGF</sequence>
<evidence type="ECO:0000313" key="3">
    <source>
        <dbReference type="Proteomes" id="UP000541444"/>
    </source>
</evidence>
<dbReference type="OrthoDB" id="5587616at2759"/>
<gene>
    <name evidence="2" type="ORF">GIB67_005345</name>
</gene>
<dbReference type="Proteomes" id="UP000541444">
    <property type="component" value="Unassembled WGS sequence"/>
</dbReference>
<keyword evidence="3" id="KW-1185">Reference proteome</keyword>
<comment type="caution">
    <text evidence="2">The sequence shown here is derived from an EMBL/GenBank/DDBJ whole genome shotgun (WGS) entry which is preliminary data.</text>
</comment>
<feature type="compositionally biased region" description="Polar residues" evidence="1">
    <location>
        <begin position="1"/>
        <end position="27"/>
    </location>
</feature>
<accession>A0A7J7NCS7</accession>
<feature type="region of interest" description="Disordered" evidence="1">
    <location>
        <begin position="1"/>
        <end position="28"/>
    </location>
</feature>
<proteinExistence type="predicted"/>
<protein>
    <submittedName>
        <fullName evidence="2">Uncharacterized protein</fullName>
    </submittedName>
</protein>
<evidence type="ECO:0000313" key="2">
    <source>
        <dbReference type="EMBL" id="KAF6164976.1"/>
    </source>
</evidence>
<dbReference type="AlphaFoldDB" id="A0A7J7NCS7"/>
<name>A0A7J7NCS7_9MAGN</name>
<organism evidence="2 3">
    <name type="scientific">Kingdonia uniflora</name>
    <dbReference type="NCBI Taxonomy" id="39325"/>
    <lineage>
        <taxon>Eukaryota</taxon>
        <taxon>Viridiplantae</taxon>
        <taxon>Streptophyta</taxon>
        <taxon>Embryophyta</taxon>
        <taxon>Tracheophyta</taxon>
        <taxon>Spermatophyta</taxon>
        <taxon>Magnoliopsida</taxon>
        <taxon>Ranunculales</taxon>
        <taxon>Circaeasteraceae</taxon>
        <taxon>Kingdonia</taxon>
    </lineage>
</organism>
<reference evidence="2 3" key="1">
    <citation type="journal article" date="2020" name="IScience">
        <title>Genome Sequencing of the Endangered Kingdonia uniflora (Circaeasteraceae, Ranunculales) Reveals Potential Mechanisms of Evolutionary Specialization.</title>
        <authorList>
            <person name="Sun Y."/>
            <person name="Deng T."/>
            <person name="Zhang A."/>
            <person name="Moore M.J."/>
            <person name="Landis J.B."/>
            <person name="Lin N."/>
            <person name="Zhang H."/>
            <person name="Zhang X."/>
            <person name="Huang J."/>
            <person name="Zhang X."/>
            <person name="Sun H."/>
            <person name="Wang H."/>
        </authorList>
    </citation>
    <scope>NUCLEOTIDE SEQUENCE [LARGE SCALE GENOMIC DNA]</scope>
    <source>
        <strain evidence="2">TB1705</strain>
        <tissue evidence="2">Leaf</tissue>
    </source>
</reference>
<evidence type="ECO:0000256" key="1">
    <source>
        <dbReference type="SAM" id="MobiDB-lite"/>
    </source>
</evidence>